<name>A0AB35BX31_9GAMM</name>
<dbReference type="Proteomes" id="UP000680020">
    <property type="component" value="Unassembled WGS sequence"/>
</dbReference>
<keyword evidence="1" id="KW-0732">Signal</keyword>
<proteinExistence type="predicted"/>
<feature type="signal peptide" evidence="1">
    <location>
        <begin position="1"/>
        <end position="19"/>
    </location>
</feature>
<dbReference type="EMBL" id="JAGIBU010000003">
    <property type="protein sequence ID" value="MBS7824548.1"/>
    <property type="molecule type" value="Genomic_DNA"/>
</dbReference>
<evidence type="ECO:0000313" key="3">
    <source>
        <dbReference type="Proteomes" id="UP000680020"/>
    </source>
</evidence>
<protein>
    <recommendedName>
        <fullName evidence="4">DUF4352 domain-containing protein</fullName>
    </recommendedName>
</protein>
<organism evidence="2 3">
    <name type="scientific">Wohlfahrtiimonas chitiniclastica</name>
    <dbReference type="NCBI Taxonomy" id="400946"/>
    <lineage>
        <taxon>Bacteria</taxon>
        <taxon>Pseudomonadati</taxon>
        <taxon>Pseudomonadota</taxon>
        <taxon>Gammaproteobacteria</taxon>
        <taxon>Cardiobacteriales</taxon>
        <taxon>Ignatzschineriaceae</taxon>
        <taxon>Wohlfahrtiimonas</taxon>
    </lineage>
</organism>
<dbReference type="AlphaFoldDB" id="A0AB35BX31"/>
<evidence type="ECO:0008006" key="4">
    <source>
        <dbReference type="Google" id="ProtNLM"/>
    </source>
</evidence>
<reference evidence="2" key="1">
    <citation type="submission" date="2021-03" db="EMBL/GenBank/DDBJ databases">
        <title>Identification and antibiotic profiling of Wohlfahrtiimonas chitiniclastica, an underestimated human pathogen.</title>
        <authorList>
            <person name="Kopf A."/>
            <person name="Bunk B."/>
            <person name="Coldewey S."/>
            <person name="Gunzer F."/>
            <person name="Riedel T."/>
            <person name="Schroettner P."/>
        </authorList>
    </citation>
    <scope>NUCLEOTIDE SEQUENCE</scope>
    <source>
        <strain evidence="2">DSM 100917</strain>
    </source>
</reference>
<evidence type="ECO:0000313" key="2">
    <source>
        <dbReference type="EMBL" id="MBS7824548.1"/>
    </source>
</evidence>
<comment type="caution">
    <text evidence="2">The sequence shown here is derived from an EMBL/GenBank/DDBJ whole genome shotgun (WGS) entry which is preliminary data.</text>
</comment>
<dbReference type="RefSeq" id="WP_094493667.1">
    <property type="nucleotide sequence ID" value="NZ_JAGIBR010000003.1"/>
</dbReference>
<gene>
    <name evidence="2" type="ORF">J7561_04945</name>
</gene>
<evidence type="ECO:0000256" key="1">
    <source>
        <dbReference type="SAM" id="SignalP"/>
    </source>
</evidence>
<feature type="chain" id="PRO_5044301432" description="DUF4352 domain-containing protein" evidence="1">
    <location>
        <begin position="20"/>
        <end position="200"/>
    </location>
</feature>
<accession>A0AB35BX31</accession>
<sequence>MKKLLCLSSLMFALSVAHAQESSFTEDFSKLTDDVSKSVKKGWDKSKDALSDFSDDAKVQLDKAGESIKSSFDDFKNSYAVTDAATLQKYLVVEIPAVSLEDEHLTVTVLLKNNQDKPVKFKDLKNKVDVIVLDQDSIAYFATDASLQHNNKIIVPAKAAVKVTWQFDNVATTPVTLRLMNADYPLPKISSGFSLKSLGL</sequence>